<sequence>MPEKPQGCPQLRLLAIVERVPELAFACDQSLLQAEKQATEKLLQAQKSKNQRLKQITVELGSTTYRGTEEVTAKETTALGSQAEDTQEKITILQMQNGMNSWVI</sequence>
<dbReference type="EMBL" id="JBBHLL010000011">
    <property type="protein sequence ID" value="KAK7832121.1"/>
    <property type="molecule type" value="Genomic_DNA"/>
</dbReference>
<name>A0AAW0K0T7_MYOGA</name>
<keyword evidence="2" id="KW-1185">Reference proteome</keyword>
<dbReference type="AlphaFoldDB" id="A0AAW0K0T7"/>
<gene>
    <name evidence="1" type="ORF">U0070_015268</name>
</gene>
<evidence type="ECO:0000313" key="1">
    <source>
        <dbReference type="EMBL" id="KAK7832121.1"/>
    </source>
</evidence>
<protein>
    <submittedName>
        <fullName evidence="1">Uncharacterized protein</fullName>
    </submittedName>
</protein>
<dbReference type="Proteomes" id="UP001488838">
    <property type="component" value="Unassembled WGS sequence"/>
</dbReference>
<accession>A0AAW0K0T7</accession>
<evidence type="ECO:0000313" key="2">
    <source>
        <dbReference type="Proteomes" id="UP001488838"/>
    </source>
</evidence>
<organism evidence="1 2">
    <name type="scientific">Myodes glareolus</name>
    <name type="common">Bank vole</name>
    <name type="synonym">Clethrionomys glareolus</name>
    <dbReference type="NCBI Taxonomy" id="447135"/>
    <lineage>
        <taxon>Eukaryota</taxon>
        <taxon>Metazoa</taxon>
        <taxon>Chordata</taxon>
        <taxon>Craniata</taxon>
        <taxon>Vertebrata</taxon>
        <taxon>Euteleostomi</taxon>
        <taxon>Mammalia</taxon>
        <taxon>Eutheria</taxon>
        <taxon>Euarchontoglires</taxon>
        <taxon>Glires</taxon>
        <taxon>Rodentia</taxon>
        <taxon>Myomorpha</taxon>
        <taxon>Muroidea</taxon>
        <taxon>Cricetidae</taxon>
        <taxon>Arvicolinae</taxon>
        <taxon>Myodes</taxon>
    </lineage>
</organism>
<reference evidence="1 2" key="1">
    <citation type="journal article" date="2023" name="bioRxiv">
        <title>Conserved and derived expression patterns and positive selection on dental genes reveal complex evolutionary context of ever-growing rodent molars.</title>
        <authorList>
            <person name="Calamari Z.T."/>
            <person name="Song A."/>
            <person name="Cohen E."/>
            <person name="Akter M."/>
            <person name="Roy R.D."/>
            <person name="Hallikas O."/>
            <person name="Christensen M.M."/>
            <person name="Li P."/>
            <person name="Marangoni P."/>
            <person name="Jernvall J."/>
            <person name="Klein O.D."/>
        </authorList>
    </citation>
    <scope>NUCLEOTIDE SEQUENCE [LARGE SCALE GENOMIC DNA]</scope>
    <source>
        <strain evidence="1">V071</strain>
    </source>
</reference>
<comment type="caution">
    <text evidence="1">The sequence shown here is derived from an EMBL/GenBank/DDBJ whole genome shotgun (WGS) entry which is preliminary data.</text>
</comment>
<proteinExistence type="predicted"/>